<reference evidence="1" key="1">
    <citation type="journal article" date="2023" name="Plant J.">
        <title>Genome sequences and population genomics provide insights into the demographic history, inbreeding, and mutation load of two 'living fossil' tree species of Dipteronia.</title>
        <authorList>
            <person name="Feng Y."/>
            <person name="Comes H.P."/>
            <person name="Chen J."/>
            <person name="Zhu S."/>
            <person name="Lu R."/>
            <person name="Zhang X."/>
            <person name="Li P."/>
            <person name="Qiu J."/>
            <person name="Olsen K.M."/>
            <person name="Qiu Y."/>
        </authorList>
    </citation>
    <scope>NUCLEOTIDE SEQUENCE</scope>
    <source>
        <strain evidence="1">NBL</strain>
    </source>
</reference>
<comment type="caution">
    <text evidence="1">The sequence shown here is derived from an EMBL/GenBank/DDBJ whole genome shotgun (WGS) entry which is preliminary data.</text>
</comment>
<evidence type="ECO:0008006" key="3">
    <source>
        <dbReference type="Google" id="ProtNLM"/>
    </source>
</evidence>
<proteinExistence type="predicted"/>
<organism evidence="1 2">
    <name type="scientific">Dipteronia sinensis</name>
    <dbReference type="NCBI Taxonomy" id="43782"/>
    <lineage>
        <taxon>Eukaryota</taxon>
        <taxon>Viridiplantae</taxon>
        <taxon>Streptophyta</taxon>
        <taxon>Embryophyta</taxon>
        <taxon>Tracheophyta</taxon>
        <taxon>Spermatophyta</taxon>
        <taxon>Magnoliopsida</taxon>
        <taxon>eudicotyledons</taxon>
        <taxon>Gunneridae</taxon>
        <taxon>Pentapetalae</taxon>
        <taxon>rosids</taxon>
        <taxon>malvids</taxon>
        <taxon>Sapindales</taxon>
        <taxon>Sapindaceae</taxon>
        <taxon>Hippocastanoideae</taxon>
        <taxon>Acereae</taxon>
        <taxon>Dipteronia</taxon>
    </lineage>
</organism>
<dbReference type="Proteomes" id="UP001281410">
    <property type="component" value="Unassembled WGS sequence"/>
</dbReference>
<evidence type="ECO:0000313" key="2">
    <source>
        <dbReference type="Proteomes" id="UP001281410"/>
    </source>
</evidence>
<dbReference type="AlphaFoldDB" id="A0AAE0B5S6"/>
<accession>A0AAE0B5S6</accession>
<name>A0AAE0B5S6_9ROSI</name>
<dbReference type="EMBL" id="JANJYJ010000001">
    <property type="protein sequence ID" value="KAK3229639.1"/>
    <property type="molecule type" value="Genomic_DNA"/>
</dbReference>
<evidence type="ECO:0000313" key="1">
    <source>
        <dbReference type="EMBL" id="KAK3229639.1"/>
    </source>
</evidence>
<protein>
    <recommendedName>
        <fullName evidence="3">Exo_endo_phos domain-containing protein</fullName>
    </recommendedName>
</protein>
<keyword evidence="2" id="KW-1185">Reference proteome</keyword>
<gene>
    <name evidence="1" type="ORF">Dsin_001520</name>
</gene>
<sequence>MRRSPLGRPGLASGPPTTSKRIDWTKKSKFEVEKDALSVGICGDTKERNSTVEDVFVHAQISALPWLCVGDFNEITFDTEKQGRQQQARRYMEDFRLVLDECELEDLGNVRLISLGVISGMGKLWFMRGWIVLLDHSLESTLS</sequence>